<dbReference type="Proteomes" id="UP000189818">
    <property type="component" value="Unassembled WGS sequence"/>
</dbReference>
<dbReference type="RefSeq" id="WP_079647519.1">
    <property type="nucleotide sequence ID" value="NZ_FUYM01000003.1"/>
</dbReference>
<dbReference type="STRING" id="439228.SAMN06295920_103194"/>
<dbReference type="OrthoDB" id="9072763at2"/>
<proteinExistence type="predicted"/>
<reference evidence="2" key="1">
    <citation type="submission" date="2017-02" db="EMBL/GenBank/DDBJ databases">
        <authorList>
            <person name="Varghese N."/>
            <person name="Submissions S."/>
        </authorList>
    </citation>
    <scope>NUCLEOTIDE SEQUENCE [LARGE SCALE GENOMIC DNA]</scope>
    <source>
        <strain evidence="2">UM2</strain>
    </source>
</reference>
<accession>A0A1T5BQH6</accession>
<gene>
    <name evidence="1" type="ORF">SAMN06295920_103194</name>
</gene>
<protein>
    <submittedName>
        <fullName evidence="1">Uncharacterized protein</fullName>
    </submittedName>
</protein>
<organism evidence="1 2">
    <name type="scientific">Rhizorhabdus histidinilytica</name>
    <dbReference type="NCBI Taxonomy" id="439228"/>
    <lineage>
        <taxon>Bacteria</taxon>
        <taxon>Pseudomonadati</taxon>
        <taxon>Pseudomonadota</taxon>
        <taxon>Alphaproteobacteria</taxon>
        <taxon>Sphingomonadales</taxon>
        <taxon>Sphingomonadaceae</taxon>
        <taxon>Rhizorhabdus</taxon>
    </lineage>
</organism>
<evidence type="ECO:0000313" key="2">
    <source>
        <dbReference type="Proteomes" id="UP000189818"/>
    </source>
</evidence>
<sequence length="293" mass="32957">MTPFFSRTGTKRNLDAARAAGWGILVSASGVWRDEGFDLIGADNGQWTERDDPLPFKRDRFLRFVDWLGDRALWLALPDVPFRGLESLDLTLQWLPEMRGHPSILLIVVQDGMTPAMIAPFLGPRVGIFVGGTDDWKETTLPLWGALAREAGCYLHVGRVNSARRIFLCGAEEADSFDGTSVTQFADTLPMLDQARQHVDLATKWRDRPSERTPAGFARRCREIVATMPGHAAHRALDLLTNDILRDLGFGAGIEIFEAAVRDWHRRGQPYPIPTEPHWIDCERVLAGMERRQ</sequence>
<name>A0A1T5BQH6_9SPHN</name>
<dbReference type="EMBL" id="FUYM01000003">
    <property type="protein sequence ID" value="SKB49349.1"/>
    <property type="molecule type" value="Genomic_DNA"/>
</dbReference>
<keyword evidence="2" id="KW-1185">Reference proteome</keyword>
<evidence type="ECO:0000313" key="1">
    <source>
        <dbReference type="EMBL" id="SKB49349.1"/>
    </source>
</evidence>
<dbReference type="AlphaFoldDB" id="A0A1T5BQH6"/>